<evidence type="ECO:0000256" key="1">
    <source>
        <dbReference type="ARBA" id="ARBA00022741"/>
    </source>
</evidence>
<keyword evidence="4" id="KW-0238">DNA-binding</keyword>
<dbReference type="Gene3D" id="1.10.10.10">
    <property type="entry name" value="Winged helix-like DNA-binding domain superfamily/Winged helix DNA-binding domain"/>
    <property type="match status" value="1"/>
</dbReference>
<evidence type="ECO:0000313" key="4">
    <source>
        <dbReference type="EMBL" id="NYE36240.1"/>
    </source>
</evidence>
<dbReference type="GO" id="GO:0004016">
    <property type="term" value="F:adenylate cyclase activity"/>
    <property type="evidence" value="ECO:0007669"/>
    <property type="project" value="TreeGrafter"/>
</dbReference>
<dbReference type="SMART" id="SM00421">
    <property type="entry name" value="HTH_LUXR"/>
    <property type="match status" value="1"/>
</dbReference>
<dbReference type="InterPro" id="IPR011990">
    <property type="entry name" value="TPR-like_helical_dom_sf"/>
</dbReference>
<gene>
    <name evidence="4" type="ORF">F4692_001344</name>
</gene>
<evidence type="ECO:0000256" key="2">
    <source>
        <dbReference type="ARBA" id="ARBA00022840"/>
    </source>
</evidence>
<keyword evidence="2" id="KW-0067">ATP-binding</keyword>
<dbReference type="InterPro" id="IPR036388">
    <property type="entry name" value="WH-like_DNA-bd_sf"/>
</dbReference>
<dbReference type="SUPFAM" id="SSF48452">
    <property type="entry name" value="TPR-like"/>
    <property type="match status" value="1"/>
</dbReference>
<comment type="caution">
    <text evidence="4">The sequence shown here is derived from an EMBL/GenBank/DDBJ whole genome shotgun (WGS) entry which is preliminary data.</text>
</comment>
<organism evidence="4 5">
    <name type="scientific">Nocardioides cavernae</name>
    <dbReference type="NCBI Taxonomy" id="1921566"/>
    <lineage>
        <taxon>Bacteria</taxon>
        <taxon>Bacillati</taxon>
        <taxon>Actinomycetota</taxon>
        <taxon>Actinomycetes</taxon>
        <taxon>Propionibacteriales</taxon>
        <taxon>Nocardioidaceae</taxon>
        <taxon>Nocardioides</taxon>
    </lineage>
</organism>
<dbReference type="SUPFAM" id="SSF46894">
    <property type="entry name" value="C-terminal effector domain of the bipartite response regulators"/>
    <property type="match status" value="1"/>
</dbReference>
<name>A0A7Y9H1S0_9ACTN</name>
<dbReference type="Gene3D" id="3.40.50.300">
    <property type="entry name" value="P-loop containing nucleotide triphosphate hydrolases"/>
    <property type="match status" value="1"/>
</dbReference>
<evidence type="ECO:0000259" key="3">
    <source>
        <dbReference type="PROSITE" id="PS50043"/>
    </source>
</evidence>
<reference evidence="4 5" key="2">
    <citation type="submission" date="2020-08" db="EMBL/GenBank/DDBJ databases">
        <title>The Agave Microbiome: Exploring the role of microbial communities in plant adaptations to desert environments.</title>
        <authorList>
            <person name="Partida-Martinez L.P."/>
        </authorList>
    </citation>
    <scope>NUCLEOTIDE SEQUENCE [LARGE SCALE GENOMIC DNA]</scope>
    <source>
        <strain evidence="4 5">AT2.17</strain>
    </source>
</reference>
<dbReference type="RefSeq" id="WP_179618801.1">
    <property type="nucleotide sequence ID" value="NZ_JACCBW010000001.1"/>
</dbReference>
<dbReference type="GO" id="GO:0005524">
    <property type="term" value="F:ATP binding"/>
    <property type="evidence" value="ECO:0007669"/>
    <property type="project" value="UniProtKB-KW"/>
</dbReference>
<dbReference type="InterPro" id="IPR000792">
    <property type="entry name" value="Tscrpt_reg_LuxR_C"/>
</dbReference>
<dbReference type="PANTHER" id="PTHR16305:SF35">
    <property type="entry name" value="TRANSCRIPTIONAL ACTIVATOR DOMAIN"/>
    <property type="match status" value="1"/>
</dbReference>
<dbReference type="EMBL" id="JACCBW010000001">
    <property type="protein sequence ID" value="NYE36240.1"/>
    <property type="molecule type" value="Genomic_DNA"/>
</dbReference>
<keyword evidence="1" id="KW-0547">Nucleotide-binding</keyword>
<dbReference type="Pfam" id="PF00196">
    <property type="entry name" value="GerE"/>
    <property type="match status" value="1"/>
</dbReference>
<dbReference type="GO" id="GO:0005737">
    <property type="term" value="C:cytoplasm"/>
    <property type="evidence" value="ECO:0007669"/>
    <property type="project" value="TreeGrafter"/>
</dbReference>
<dbReference type="AlphaFoldDB" id="A0A7Y9H1S0"/>
<dbReference type="PANTHER" id="PTHR16305">
    <property type="entry name" value="TESTICULAR SOLUBLE ADENYLYL CYCLASE"/>
    <property type="match status" value="1"/>
</dbReference>
<dbReference type="CDD" id="cd06170">
    <property type="entry name" value="LuxR_C_like"/>
    <property type="match status" value="1"/>
</dbReference>
<reference evidence="4 5" key="1">
    <citation type="submission" date="2020-07" db="EMBL/GenBank/DDBJ databases">
        <authorList>
            <person name="Partida-Martinez L."/>
            <person name="Huntemann M."/>
            <person name="Clum A."/>
            <person name="Wang J."/>
            <person name="Palaniappan K."/>
            <person name="Ritter S."/>
            <person name="Chen I.-M."/>
            <person name="Stamatis D."/>
            <person name="Reddy T."/>
            <person name="O'Malley R."/>
            <person name="Daum C."/>
            <person name="Shapiro N."/>
            <person name="Ivanova N."/>
            <person name="Kyrpides N."/>
            <person name="Woyke T."/>
        </authorList>
    </citation>
    <scope>NUCLEOTIDE SEQUENCE [LARGE SCALE GENOMIC DNA]</scope>
    <source>
        <strain evidence="4 5">AT2.17</strain>
    </source>
</reference>
<feature type="domain" description="HTH luxR-type" evidence="3">
    <location>
        <begin position="891"/>
        <end position="956"/>
    </location>
</feature>
<dbReference type="SUPFAM" id="SSF52540">
    <property type="entry name" value="P-loop containing nucleoside triphosphate hydrolases"/>
    <property type="match status" value="1"/>
</dbReference>
<dbReference type="InterPro" id="IPR041664">
    <property type="entry name" value="AAA_16"/>
</dbReference>
<keyword evidence="5" id="KW-1185">Reference proteome</keyword>
<proteinExistence type="predicted"/>
<dbReference type="PROSITE" id="PS50043">
    <property type="entry name" value="HTH_LUXR_2"/>
    <property type="match status" value="1"/>
</dbReference>
<dbReference type="Gene3D" id="1.25.40.10">
    <property type="entry name" value="Tetratricopeptide repeat domain"/>
    <property type="match status" value="1"/>
</dbReference>
<dbReference type="Proteomes" id="UP000549911">
    <property type="component" value="Unassembled WGS sequence"/>
</dbReference>
<dbReference type="Pfam" id="PF13191">
    <property type="entry name" value="AAA_16"/>
    <property type="match status" value="1"/>
</dbReference>
<dbReference type="PRINTS" id="PR00038">
    <property type="entry name" value="HTHLUXR"/>
</dbReference>
<dbReference type="GO" id="GO:0003677">
    <property type="term" value="F:DNA binding"/>
    <property type="evidence" value="ECO:0007669"/>
    <property type="project" value="UniProtKB-KW"/>
</dbReference>
<evidence type="ECO:0000313" key="5">
    <source>
        <dbReference type="Proteomes" id="UP000549911"/>
    </source>
</evidence>
<dbReference type="GO" id="GO:0006355">
    <property type="term" value="P:regulation of DNA-templated transcription"/>
    <property type="evidence" value="ECO:0007669"/>
    <property type="project" value="InterPro"/>
</dbReference>
<dbReference type="InterPro" id="IPR016032">
    <property type="entry name" value="Sig_transdc_resp-reg_C-effctor"/>
</dbReference>
<sequence length="956" mass="100784">MARTDLVGREAELRALVRAVEEAFRGEGSAAVVAGDPGIGKTFLLSVLRARVEELGGLVLTGRASEFEERPLGPFVDALEAHLRSLDGDLLDELTAADRVELAALLPSLDVPATPDAPDATGGRRAGTPEQRVDGYAAIRSVLEVLSRRRPLVLVLDDLHWADRSSLELFGYLLRRPGRARVLLVGAYRPRQVDADLAADVARAVYDGTARYVEVQPLDAAQTAELMGVGDGDSVADLHRVTGGNPFYLLTLSGATTRLGGAADGLPPAISQAILAELDRSGPARGFAEAAAVVGDPFGLDLVGWVAEVDDESAYDLIDRLVRRGIVESGDVPRQFAFRHPLVRRAVYDALPPGRRLVLHERCAAGLAELGAPAPDLAGHLEHSARPGDLVAVDVLTEAAALTAGRAPETAVRWLRAALRLLPAAAGREPRLRLVRRLPPLLAALGRPEAALDAAVEALGLASDDESRVELALTCVAIEQGLGRYADAHARLVGTLEGLDGGELAVSVMIAMVMDAFYDRDAGAVGTWTSAAVAEAERLQRPVLSAAAHAAAAFAHALGGETATAQAHLGSALAVLPTLTEEDHVRRLDVLGGITGAELYLDRYDDCIEHAARGLAYARAAGDLWVMPTLGPAYGTALWVAGRVEDSVRHCDAMVEAARAARRPETTAWGLFNLAFAQAVAGRLDEALGHAQESLTLAESRADSVITTWAGAVLSFVECERGRPEAALETLYARCGGPGLDGIPGGWRTYLFDTAVRAHLALGDHASAEAAAARASARAEAVGLPFASALAHRAQAACAHAAGEHARAVEEALAAAADADRAGARVDAARARVLAGRARHALGDEGGAVVLWTEAAEVLDACGSVRFRDEAERELGRVGRRPHRRTTVGSGAAGLAALTAREREIADLVVDRLTNPEIARRTYLSTKTVESHLRNIFRKVGVASRTELARLVDAER</sequence>
<protein>
    <submittedName>
        <fullName evidence="4">DNA-binding CsgD family transcriptional regulator/tetratricopeptide (TPR) repeat protein</fullName>
    </submittedName>
</protein>
<dbReference type="InterPro" id="IPR027417">
    <property type="entry name" value="P-loop_NTPase"/>
</dbReference>
<accession>A0A7Y9H1S0</accession>